<dbReference type="NCBIfam" id="TIGR00401">
    <property type="entry name" value="msrA"/>
    <property type="match status" value="1"/>
</dbReference>
<dbReference type="EMBL" id="MU004291">
    <property type="protein sequence ID" value="KAF2662024.1"/>
    <property type="molecule type" value="Genomic_DNA"/>
</dbReference>
<accession>A0A6A6TTS1</accession>
<comment type="catalytic activity">
    <reaction evidence="5">
        <text>L-methionyl-[protein] + [thioredoxin]-disulfide + H2O = L-methionyl-(S)-S-oxide-[protein] + [thioredoxin]-dithiol</text>
        <dbReference type="Rhea" id="RHEA:14217"/>
        <dbReference type="Rhea" id="RHEA-COMP:10698"/>
        <dbReference type="Rhea" id="RHEA-COMP:10700"/>
        <dbReference type="Rhea" id="RHEA-COMP:12313"/>
        <dbReference type="Rhea" id="RHEA-COMP:12315"/>
        <dbReference type="ChEBI" id="CHEBI:15377"/>
        <dbReference type="ChEBI" id="CHEBI:16044"/>
        <dbReference type="ChEBI" id="CHEBI:29950"/>
        <dbReference type="ChEBI" id="CHEBI:44120"/>
        <dbReference type="ChEBI" id="CHEBI:50058"/>
        <dbReference type="EC" id="1.8.4.11"/>
    </reaction>
</comment>
<evidence type="ECO:0000313" key="8">
    <source>
        <dbReference type="EMBL" id="KAF2662024.1"/>
    </source>
</evidence>
<dbReference type="PANTHER" id="PTHR43774:SF1">
    <property type="entry name" value="PEPTIDE METHIONINE SULFOXIDE REDUCTASE MSRA 2"/>
    <property type="match status" value="1"/>
</dbReference>
<evidence type="ECO:0000256" key="4">
    <source>
        <dbReference type="ARBA" id="ARBA00030643"/>
    </source>
</evidence>
<reference evidence="8" key="1">
    <citation type="journal article" date="2020" name="Stud. Mycol.">
        <title>101 Dothideomycetes genomes: a test case for predicting lifestyles and emergence of pathogens.</title>
        <authorList>
            <person name="Haridas S."/>
            <person name="Albert R."/>
            <person name="Binder M."/>
            <person name="Bloem J."/>
            <person name="Labutti K."/>
            <person name="Salamov A."/>
            <person name="Andreopoulos B."/>
            <person name="Baker S."/>
            <person name="Barry K."/>
            <person name="Bills G."/>
            <person name="Bluhm B."/>
            <person name="Cannon C."/>
            <person name="Castanera R."/>
            <person name="Culley D."/>
            <person name="Daum C."/>
            <person name="Ezra D."/>
            <person name="Gonzalez J."/>
            <person name="Henrissat B."/>
            <person name="Kuo A."/>
            <person name="Liang C."/>
            <person name="Lipzen A."/>
            <person name="Lutzoni F."/>
            <person name="Magnuson J."/>
            <person name="Mondo S."/>
            <person name="Nolan M."/>
            <person name="Ohm R."/>
            <person name="Pangilinan J."/>
            <person name="Park H.-J."/>
            <person name="Ramirez L."/>
            <person name="Alfaro M."/>
            <person name="Sun H."/>
            <person name="Tritt A."/>
            <person name="Yoshinaga Y."/>
            <person name="Zwiers L.-H."/>
            <person name="Turgeon B."/>
            <person name="Goodwin S."/>
            <person name="Spatafora J."/>
            <person name="Crous P."/>
            <person name="Grigoriev I."/>
        </authorList>
    </citation>
    <scope>NUCLEOTIDE SEQUENCE</scope>
    <source>
        <strain evidence="8">CBS 122681</strain>
    </source>
</reference>
<dbReference type="SUPFAM" id="SSF55068">
    <property type="entry name" value="Peptide methionine sulfoxide reductase"/>
    <property type="match status" value="1"/>
</dbReference>
<proteinExistence type="inferred from homology"/>
<protein>
    <recommendedName>
        <fullName evidence="2">peptide-methionine (S)-S-oxide reductase</fullName>
        <ecNumber evidence="2">1.8.4.11</ecNumber>
    </recommendedName>
    <alternativeName>
        <fullName evidence="4">Peptide-methionine (S)-S-oxide reductase</fullName>
    </alternativeName>
</protein>
<organism evidence="8 9">
    <name type="scientific">Lophiostoma macrostomum CBS 122681</name>
    <dbReference type="NCBI Taxonomy" id="1314788"/>
    <lineage>
        <taxon>Eukaryota</taxon>
        <taxon>Fungi</taxon>
        <taxon>Dikarya</taxon>
        <taxon>Ascomycota</taxon>
        <taxon>Pezizomycotina</taxon>
        <taxon>Dothideomycetes</taxon>
        <taxon>Pleosporomycetidae</taxon>
        <taxon>Pleosporales</taxon>
        <taxon>Lophiostomataceae</taxon>
        <taxon>Lophiostoma</taxon>
    </lineage>
</organism>
<dbReference type="InterPro" id="IPR002569">
    <property type="entry name" value="Met_Sox_Rdtase_MsrA_dom"/>
</dbReference>
<name>A0A6A6TTS1_9PLEO</name>
<evidence type="ECO:0000256" key="6">
    <source>
        <dbReference type="ARBA" id="ARBA00048782"/>
    </source>
</evidence>
<dbReference type="HAMAP" id="MF_01401">
    <property type="entry name" value="MsrA"/>
    <property type="match status" value="1"/>
</dbReference>
<comment type="similarity">
    <text evidence="1">Belongs to the MsrA Met sulfoxide reductase family.</text>
</comment>
<dbReference type="InterPro" id="IPR036509">
    <property type="entry name" value="Met_Sox_Rdtase_MsrA_sf"/>
</dbReference>
<dbReference type="Proteomes" id="UP000799324">
    <property type="component" value="Unassembled WGS sequence"/>
</dbReference>
<dbReference type="AlphaFoldDB" id="A0A6A6TTS1"/>
<dbReference type="OrthoDB" id="77405at2759"/>
<dbReference type="GO" id="GO:0034599">
    <property type="term" value="P:cellular response to oxidative stress"/>
    <property type="evidence" value="ECO:0007669"/>
    <property type="project" value="UniProtKB-ARBA"/>
</dbReference>
<dbReference type="Pfam" id="PF01625">
    <property type="entry name" value="PMSR"/>
    <property type="match status" value="1"/>
</dbReference>
<evidence type="ECO:0000256" key="5">
    <source>
        <dbReference type="ARBA" id="ARBA00047806"/>
    </source>
</evidence>
<dbReference type="GO" id="GO:0008113">
    <property type="term" value="F:peptide-methionine (S)-S-oxide reductase activity"/>
    <property type="evidence" value="ECO:0007669"/>
    <property type="project" value="UniProtKB-EC"/>
</dbReference>
<evidence type="ECO:0000256" key="1">
    <source>
        <dbReference type="ARBA" id="ARBA00005591"/>
    </source>
</evidence>
<feature type="domain" description="Peptide methionine sulphoxide reductase MsrA" evidence="7">
    <location>
        <begin position="17"/>
        <end position="171"/>
    </location>
</feature>
<evidence type="ECO:0000256" key="3">
    <source>
        <dbReference type="ARBA" id="ARBA00023002"/>
    </source>
</evidence>
<dbReference type="FunFam" id="3.30.1060.10:FF:000006">
    <property type="entry name" value="Peptide methionine sulfoxide reductase"/>
    <property type="match status" value="1"/>
</dbReference>
<keyword evidence="9" id="KW-1185">Reference proteome</keyword>
<evidence type="ECO:0000259" key="7">
    <source>
        <dbReference type="Pfam" id="PF01625"/>
    </source>
</evidence>
<evidence type="ECO:0000256" key="2">
    <source>
        <dbReference type="ARBA" id="ARBA00012502"/>
    </source>
</evidence>
<dbReference type="EC" id="1.8.4.11" evidence="2"/>
<dbReference type="Gene3D" id="3.30.1060.10">
    <property type="entry name" value="Peptide methionine sulphoxide reductase MsrA"/>
    <property type="match status" value="1"/>
</dbReference>
<gene>
    <name evidence="8" type="ORF">K491DRAFT_586370</name>
</gene>
<sequence>MSSSPAQPMSVPEGTKTATVAAGCFWGVEHVYRRTFGNKGLLDARVGYIGGDTKNPSYRSVCSGRTGHAEALQVVYDPNQVSYRTLLEFFYKMHDPTTANAQGPDMGSQYRSAIFFHDAEQEKVAKDVTAKVNKQWWRGKVVTEVLPAGEWYDAETYHQIYLDKNPSGYECPSHYIRKFPALSD</sequence>
<keyword evidence="3" id="KW-0560">Oxidoreductase</keyword>
<dbReference type="PANTHER" id="PTHR43774">
    <property type="entry name" value="PEPTIDE METHIONINE SULFOXIDE REDUCTASE"/>
    <property type="match status" value="1"/>
</dbReference>
<evidence type="ECO:0000313" key="9">
    <source>
        <dbReference type="Proteomes" id="UP000799324"/>
    </source>
</evidence>
<comment type="catalytic activity">
    <reaction evidence="6">
        <text>[thioredoxin]-disulfide + L-methionine + H2O = L-methionine (S)-S-oxide + [thioredoxin]-dithiol</text>
        <dbReference type="Rhea" id="RHEA:19993"/>
        <dbReference type="Rhea" id="RHEA-COMP:10698"/>
        <dbReference type="Rhea" id="RHEA-COMP:10700"/>
        <dbReference type="ChEBI" id="CHEBI:15377"/>
        <dbReference type="ChEBI" id="CHEBI:29950"/>
        <dbReference type="ChEBI" id="CHEBI:50058"/>
        <dbReference type="ChEBI" id="CHEBI:57844"/>
        <dbReference type="ChEBI" id="CHEBI:58772"/>
        <dbReference type="EC" id="1.8.4.11"/>
    </reaction>
</comment>